<reference evidence="3" key="1">
    <citation type="journal article" date="2018" name="Gigascience">
        <title>Genome assembly of the Pink Ipe (Handroanthus impetiginosus, Bignoniaceae), a highly valued, ecologically keystone Neotropical timber forest tree.</title>
        <authorList>
            <person name="Silva-Junior O.B."/>
            <person name="Grattapaglia D."/>
            <person name="Novaes E."/>
            <person name="Collevatti R.G."/>
        </authorList>
    </citation>
    <scope>NUCLEOTIDE SEQUENCE [LARGE SCALE GENOMIC DNA]</scope>
    <source>
        <strain evidence="3">cv. UFG-1</strain>
    </source>
</reference>
<proteinExistence type="predicted"/>
<dbReference type="Gene3D" id="2.60.120.330">
    <property type="entry name" value="B-lactam Antibiotic, Isopenicillin N Synthase, Chain"/>
    <property type="match status" value="1"/>
</dbReference>
<name>A0A2G9GBQ9_9LAMI</name>
<feature type="domain" description="Isopenicillin N synthase-like Fe(2+) 2OG dioxygenase" evidence="1">
    <location>
        <begin position="261"/>
        <end position="323"/>
    </location>
</feature>
<dbReference type="Pfam" id="PF03171">
    <property type="entry name" value="2OG-FeII_Oxy"/>
    <property type="match status" value="1"/>
</dbReference>
<protein>
    <recommendedName>
        <fullName evidence="1">Isopenicillin N synthase-like Fe(2+) 2OG dioxygenase domain-containing protein</fullName>
    </recommendedName>
</protein>
<dbReference type="OrthoDB" id="438224at2759"/>
<dbReference type="PANTHER" id="PTHR48253:SF2">
    <property type="entry name" value="ISOPENICILLIN N SYNTHASE-LIKE FE(2+) 2OG DIOXYGENASE DOMAIN-CONTAINING PROTEIN"/>
    <property type="match status" value="1"/>
</dbReference>
<dbReference type="PANTHER" id="PTHR48253">
    <property type="match status" value="1"/>
</dbReference>
<evidence type="ECO:0000313" key="3">
    <source>
        <dbReference type="Proteomes" id="UP000231279"/>
    </source>
</evidence>
<organism evidence="2 3">
    <name type="scientific">Handroanthus impetiginosus</name>
    <dbReference type="NCBI Taxonomy" id="429701"/>
    <lineage>
        <taxon>Eukaryota</taxon>
        <taxon>Viridiplantae</taxon>
        <taxon>Streptophyta</taxon>
        <taxon>Embryophyta</taxon>
        <taxon>Tracheophyta</taxon>
        <taxon>Spermatophyta</taxon>
        <taxon>Magnoliopsida</taxon>
        <taxon>eudicotyledons</taxon>
        <taxon>Gunneridae</taxon>
        <taxon>Pentapetalae</taxon>
        <taxon>asterids</taxon>
        <taxon>lamiids</taxon>
        <taxon>Lamiales</taxon>
        <taxon>Bignoniaceae</taxon>
        <taxon>Crescentiina</taxon>
        <taxon>Tabebuia alliance</taxon>
        <taxon>Handroanthus</taxon>
    </lineage>
</organism>
<sequence length="396" mass="44615">MEKILELYELQYSDLMTLLSDEKPASSEEIRRLQLISEKILQNLGRDGPGLLSISGVPEARNLPQSLLPLARKLALMNYDDRKQILKDHNLGSDVPLKNLDRIVSSFAMQLKYGQEFKAEFKSTVDGGEFSGLGFAFQELGFCMMELGLSLARVCDRLIGGSQLEQSLLQSGSAKVRLIHYHSISDNVAIKTAAANGKRHGRGCKANLRDNFRLSDDLNSDLWQQWHYDYGIFTILTTPMFMLSNENDVQECESPSGHTYLQVFHPEKNRVLMVKASKGSFIVQVGESADVLSKGRLRATLHSVCRQTKMKNLSRETFVVFLQPAWSKTFSLSDYPVGCLTLDNQNSESCNDGLSRKIREIVPPLFSRLRDGMTFAEFSRETTKQYYGDSGLQSNR</sequence>
<gene>
    <name evidence="2" type="ORF">CDL12_24735</name>
</gene>
<dbReference type="InterPro" id="IPR044861">
    <property type="entry name" value="IPNS-like_FE2OG_OXY"/>
</dbReference>
<dbReference type="EMBL" id="NKXS01005784">
    <property type="protein sequence ID" value="PIN02748.1"/>
    <property type="molecule type" value="Genomic_DNA"/>
</dbReference>
<evidence type="ECO:0000313" key="2">
    <source>
        <dbReference type="EMBL" id="PIN02748.1"/>
    </source>
</evidence>
<dbReference type="AlphaFoldDB" id="A0A2G9GBQ9"/>
<dbReference type="Proteomes" id="UP000231279">
    <property type="component" value="Unassembled WGS sequence"/>
</dbReference>
<dbReference type="STRING" id="429701.A0A2G9GBQ9"/>
<comment type="caution">
    <text evidence="2">The sequence shown here is derived from an EMBL/GenBank/DDBJ whole genome shotgun (WGS) entry which is preliminary data.</text>
</comment>
<dbReference type="InterPro" id="IPR027443">
    <property type="entry name" value="IPNS-like_sf"/>
</dbReference>
<accession>A0A2G9GBQ9</accession>
<keyword evidence="3" id="KW-1185">Reference proteome</keyword>
<dbReference type="SUPFAM" id="SSF51197">
    <property type="entry name" value="Clavaminate synthase-like"/>
    <property type="match status" value="1"/>
</dbReference>
<evidence type="ECO:0000259" key="1">
    <source>
        <dbReference type="Pfam" id="PF03171"/>
    </source>
</evidence>